<protein>
    <submittedName>
        <fullName evidence="1">Uncharacterized protein</fullName>
    </submittedName>
</protein>
<dbReference type="EMBL" id="CM000833">
    <property type="protein sequence ID" value="EET04514.1"/>
    <property type="molecule type" value="Genomic_DNA"/>
</dbReference>
<gene>
    <name evidence="1" type="ORF">BURPS1710A_A0526</name>
</gene>
<sequence length="43" mass="4829">MQLNRTSPASPRTLRMGRGLPESAVLRAEKKEWSRLCTVSNEA</sequence>
<proteinExistence type="predicted"/>
<dbReference type="Proteomes" id="UP000001812">
    <property type="component" value="Chromosome II"/>
</dbReference>
<evidence type="ECO:0000313" key="1">
    <source>
        <dbReference type="EMBL" id="EET04514.1"/>
    </source>
</evidence>
<dbReference type="AlphaFoldDB" id="A0A0E1VWI4"/>
<reference evidence="1" key="1">
    <citation type="submission" date="2009-05" db="EMBL/GenBank/DDBJ databases">
        <authorList>
            <person name="Harkins D.M."/>
            <person name="DeShazer D."/>
            <person name="Woods D.E."/>
            <person name="Brinkac L.M."/>
            <person name="Brown K.A."/>
            <person name="Hung G.C."/>
            <person name="Tuanyok A."/>
            <person name="Zhang B."/>
            <person name="Nierman W.C."/>
        </authorList>
    </citation>
    <scope>NUCLEOTIDE SEQUENCE [LARGE SCALE GENOMIC DNA]</scope>
    <source>
        <strain evidence="1">1710a</strain>
    </source>
</reference>
<accession>A0A0E1VWI4</accession>
<name>A0A0E1VWI4_BURPE</name>
<organism evidence="1">
    <name type="scientific">Burkholderia pseudomallei 1710a</name>
    <dbReference type="NCBI Taxonomy" id="320371"/>
    <lineage>
        <taxon>Bacteria</taxon>
        <taxon>Pseudomonadati</taxon>
        <taxon>Pseudomonadota</taxon>
        <taxon>Betaproteobacteria</taxon>
        <taxon>Burkholderiales</taxon>
        <taxon>Burkholderiaceae</taxon>
        <taxon>Burkholderia</taxon>
        <taxon>pseudomallei group</taxon>
    </lineage>
</organism>
<dbReference type="HOGENOM" id="CLU_3230694_0_0_4"/>